<gene>
    <name evidence="4" type="ORF">SCUCBS95973_003101</name>
</gene>
<feature type="compositionally biased region" description="Low complexity" evidence="2">
    <location>
        <begin position="672"/>
        <end position="687"/>
    </location>
</feature>
<accession>A0ABP0BCE2</accession>
<dbReference type="Pfam" id="PF00069">
    <property type="entry name" value="Pkinase"/>
    <property type="match status" value="1"/>
</dbReference>
<evidence type="ECO:0000313" key="5">
    <source>
        <dbReference type="Proteomes" id="UP001642405"/>
    </source>
</evidence>
<dbReference type="PROSITE" id="PS50011">
    <property type="entry name" value="PROTEIN_KINASE_DOM"/>
    <property type="match status" value="1"/>
</dbReference>
<protein>
    <recommendedName>
        <fullName evidence="1">non-specific serine/threonine protein kinase</fullName>
        <ecNumber evidence="1">2.7.11.1</ecNumber>
    </recommendedName>
</protein>
<dbReference type="PANTHER" id="PTHR11909">
    <property type="entry name" value="CASEIN KINASE-RELATED"/>
    <property type="match status" value="1"/>
</dbReference>
<dbReference type="CDD" id="cd14016">
    <property type="entry name" value="STKc_CK1"/>
    <property type="match status" value="1"/>
</dbReference>
<dbReference type="InterPro" id="IPR011009">
    <property type="entry name" value="Kinase-like_dom_sf"/>
</dbReference>
<dbReference type="Gene3D" id="1.10.510.10">
    <property type="entry name" value="Transferase(Phosphotransferase) domain 1"/>
    <property type="match status" value="1"/>
</dbReference>
<proteinExistence type="predicted"/>
<dbReference type="InterPro" id="IPR050235">
    <property type="entry name" value="CK1_Ser-Thr_kinase"/>
</dbReference>
<sequence length="873" mass="94135">MAAAWNRRPGVGPAHASGLVQNHSSDVYAGVLKALRDLSDSIPGFAARLQTKEQLDAKQRTLVQSRGSVEQIGMSTEQVQLRVSERVGKGTFCVVFRGEMLSGTLAEAEGKAVAAKFELRKNDATQLRNEFRIYKKLDKCDGIPRIYTFGEMDFHKVLVMDLLGPSLESLFQDCNRRFSIKTTAMLALQMITRIETLHKHDLIYRDIKPENFLMGLPGTDTANQVFLIDYGMAKTYRDPDTSQHIPFGDAQSLSGTARYMSINAHCRRNQSRRDDLEALGHVFMYFVRGNLPWQSAKTPLNDTRYDLMCEKKQATTVDDLCRGFPPEMAQYLTYTRDLTFEQDPDYDYLRGLFTKVLDGEGAGSDGIFDWIKPKTEAEDEATVGKAEPITAPVTTAPAALQQQVAAKPAIVAQPAEETDDTTPRPSTPSQPVSGTGGAEHRVLVAVQPPASPPGGKRRRSEFASDLQPPGRSIRAKKATYAFYDSEAQRILATLHRDVMAGRYTFHRAVKQSQSGIGGNAAAAAAAALSARGIGAAGMYNRSMGQLRGIGSGGGGGAAVIAPAFTELLDKTLAQVIGELEDMSDKLLQDGDWTGAARVHGWFEQVTALIKEETDRLEAEQEKKRQTQKEVADAAAAGTETETETETKKTASGLGESISPAPALQTKLGGLPSSQHQSSQQISAFISADPLEVDDGADDDNDNDDDEPLDEASLRARYSTRPGLSSSSSLPRRMLGSPRVPTTLVASVPTPTPAASAKPYPGAGAPMSAPVSTKPYALGSASAAVRSGMGFLIQQAEDTILAADGDDDDSNADDGDDKYRTKTANQGSDDKIDADDSNDGNEILELVYRTASGTRRVVRVADQDQKGDGQGGRP</sequence>
<keyword evidence="5" id="KW-1185">Reference proteome</keyword>
<feature type="compositionally biased region" description="Basic and acidic residues" evidence="2">
    <location>
        <begin position="619"/>
        <end position="631"/>
    </location>
</feature>
<dbReference type="SMART" id="SM00220">
    <property type="entry name" value="S_TKc"/>
    <property type="match status" value="1"/>
</dbReference>
<evidence type="ECO:0000256" key="1">
    <source>
        <dbReference type="ARBA" id="ARBA00012513"/>
    </source>
</evidence>
<dbReference type="EC" id="2.7.11.1" evidence="1"/>
<dbReference type="Proteomes" id="UP001642405">
    <property type="component" value="Unassembled WGS sequence"/>
</dbReference>
<feature type="compositionally biased region" description="Low complexity" evidence="2">
    <location>
        <begin position="720"/>
        <end position="756"/>
    </location>
</feature>
<name>A0ABP0BCE2_9PEZI</name>
<feature type="region of interest" description="Disordered" evidence="2">
    <location>
        <begin position="412"/>
        <end position="470"/>
    </location>
</feature>
<evidence type="ECO:0000313" key="4">
    <source>
        <dbReference type="EMBL" id="CAK7217302.1"/>
    </source>
</evidence>
<feature type="domain" description="Protein kinase" evidence="3">
    <location>
        <begin position="81"/>
        <end position="357"/>
    </location>
</feature>
<feature type="compositionally biased region" description="Acidic residues" evidence="2">
    <location>
        <begin position="803"/>
        <end position="815"/>
    </location>
</feature>
<reference evidence="4 5" key="1">
    <citation type="submission" date="2024-01" db="EMBL/GenBank/DDBJ databases">
        <authorList>
            <person name="Allen C."/>
            <person name="Tagirdzhanova G."/>
        </authorList>
    </citation>
    <scope>NUCLEOTIDE SEQUENCE [LARGE SCALE GENOMIC DNA]</scope>
</reference>
<evidence type="ECO:0000256" key="2">
    <source>
        <dbReference type="SAM" id="MobiDB-lite"/>
    </source>
</evidence>
<dbReference type="InterPro" id="IPR000719">
    <property type="entry name" value="Prot_kinase_dom"/>
</dbReference>
<feature type="compositionally biased region" description="Acidic residues" evidence="2">
    <location>
        <begin position="690"/>
        <end position="709"/>
    </location>
</feature>
<feature type="region of interest" description="Disordered" evidence="2">
    <location>
        <begin position="619"/>
        <end position="767"/>
    </location>
</feature>
<feature type="region of interest" description="Disordered" evidence="2">
    <location>
        <begin position="801"/>
        <end position="839"/>
    </location>
</feature>
<dbReference type="InterPro" id="IPR008271">
    <property type="entry name" value="Ser/Thr_kinase_AS"/>
</dbReference>
<dbReference type="SUPFAM" id="SSF56112">
    <property type="entry name" value="Protein kinase-like (PK-like)"/>
    <property type="match status" value="1"/>
</dbReference>
<organism evidence="4 5">
    <name type="scientific">Sporothrix curviconia</name>
    <dbReference type="NCBI Taxonomy" id="1260050"/>
    <lineage>
        <taxon>Eukaryota</taxon>
        <taxon>Fungi</taxon>
        <taxon>Dikarya</taxon>
        <taxon>Ascomycota</taxon>
        <taxon>Pezizomycotina</taxon>
        <taxon>Sordariomycetes</taxon>
        <taxon>Sordariomycetidae</taxon>
        <taxon>Ophiostomatales</taxon>
        <taxon>Ophiostomataceae</taxon>
        <taxon>Sporothrix</taxon>
    </lineage>
</organism>
<comment type="caution">
    <text evidence="4">The sequence shown here is derived from an EMBL/GenBank/DDBJ whole genome shotgun (WGS) entry which is preliminary data.</text>
</comment>
<dbReference type="PROSITE" id="PS00108">
    <property type="entry name" value="PROTEIN_KINASE_ST"/>
    <property type="match status" value="1"/>
</dbReference>
<evidence type="ECO:0000259" key="3">
    <source>
        <dbReference type="PROSITE" id="PS50011"/>
    </source>
</evidence>
<dbReference type="EMBL" id="CAWUHB010000013">
    <property type="protein sequence ID" value="CAK7217302.1"/>
    <property type="molecule type" value="Genomic_DNA"/>
</dbReference>